<dbReference type="Pfam" id="PF03621">
    <property type="entry name" value="MbtH"/>
    <property type="match status" value="1"/>
</dbReference>
<dbReference type="SUPFAM" id="SSF160582">
    <property type="entry name" value="MbtH-like"/>
    <property type="match status" value="1"/>
</dbReference>
<evidence type="ECO:0000313" key="2">
    <source>
        <dbReference type="EMBL" id="GGO45153.1"/>
    </source>
</evidence>
<protein>
    <submittedName>
        <fullName evidence="2">MbtH family protein</fullName>
    </submittedName>
</protein>
<dbReference type="Gene3D" id="3.90.820.10">
    <property type="entry name" value="Structural Genomics, Unknown Function 30-nov-00 1gh9 Mol_id"/>
    <property type="match status" value="1"/>
</dbReference>
<reference evidence="3" key="1">
    <citation type="journal article" date="2019" name="Int. J. Syst. Evol. Microbiol.">
        <title>The Global Catalogue of Microorganisms (GCM) 10K type strain sequencing project: providing services to taxonomists for standard genome sequencing and annotation.</title>
        <authorList>
            <consortium name="The Broad Institute Genomics Platform"/>
            <consortium name="The Broad Institute Genome Sequencing Center for Infectious Disease"/>
            <person name="Wu L."/>
            <person name="Ma J."/>
        </authorList>
    </citation>
    <scope>NUCLEOTIDE SEQUENCE [LARGE SCALE GENOMIC DNA]</scope>
    <source>
        <strain evidence="3">CGMCC 4.7178</strain>
    </source>
</reference>
<dbReference type="SMART" id="SM00923">
    <property type="entry name" value="MbtH"/>
    <property type="match status" value="1"/>
</dbReference>
<dbReference type="Proteomes" id="UP000631535">
    <property type="component" value="Unassembled WGS sequence"/>
</dbReference>
<dbReference type="InterPro" id="IPR005153">
    <property type="entry name" value="MbtH-like_dom"/>
</dbReference>
<gene>
    <name evidence="2" type="ORF">GCM10012287_12360</name>
</gene>
<dbReference type="InterPro" id="IPR037407">
    <property type="entry name" value="MLP_fam"/>
</dbReference>
<dbReference type="RefSeq" id="WP_308424118.1">
    <property type="nucleotide sequence ID" value="NZ_BMMP01000003.1"/>
</dbReference>
<organism evidence="2 3">
    <name type="scientific">Streptomyces daqingensis</name>
    <dbReference type="NCBI Taxonomy" id="1472640"/>
    <lineage>
        <taxon>Bacteria</taxon>
        <taxon>Bacillati</taxon>
        <taxon>Actinomycetota</taxon>
        <taxon>Actinomycetes</taxon>
        <taxon>Kitasatosporales</taxon>
        <taxon>Streptomycetaceae</taxon>
        <taxon>Streptomyces</taxon>
    </lineage>
</organism>
<feature type="domain" description="MbtH-like" evidence="1">
    <location>
        <begin position="3"/>
        <end position="53"/>
    </location>
</feature>
<dbReference type="EMBL" id="BMMP01000003">
    <property type="protein sequence ID" value="GGO45153.1"/>
    <property type="molecule type" value="Genomic_DNA"/>
</dbReference>
<evidence type="ECO:0000259" key="1">
    <source>
        <dbReference type="SMART" id="SM00923"/>
    </source>
</evidence>
<name>A0ABQ2M2H0_9ACTN</name>
<evidence type="ECO:0000313" key="3">
    <source>
        <dbReference type="Proteomes" id="UP000631535"/>
    </source>
</evidence>
<comment type="caution">
    <text evidence="2">The sequence shown here is derived from an EMBL/GenBank/DDBJ whole genome shotgun (WGS) entry which is preliminary data.</text>
</comment>
<keyword evidence="3" id="KW-1185">Reference proteome</keyword>
<proteinExistence type="predicted"/>
<dbReference type="PANTHER" id="PTHR38444">
    <property type="entry name" value="ENTEROBACTIN BIOSYNTHESIS PROTEIN YBDZ"/>
    <property type="match status" value="1"/>
</dbReference>
<dbReference type="PANTHER" id="PTHR38444:SF1">
    <property type="entry name" value="ENTEROBACTIN BIOSYNTHESIS PROTEIN YBDZ"/>
    <property type="match status" value="1"/>
</dbReference>
<sequence>MPDLFEDDSQDFLALCNDEEQYSLWPSGIAVPDGWRISYGPAPRGETVEFIEQAWTDMRPKSLRDAMDARQA</sequence>
<dbReference type="InterPro" id="IPR038020">
    <property type="entry name" value="MbtH-like_sf"/>
</dbReference>
<accession>A0ABQ2M2H0</accession>